<name>A0A1M6GWG7_9FLAO</name>
<evidence type="ECO:0000313" key="1">
    <source>
        <dbReference type="EMBL" id="SHJ14291.1"/>
    </source>
</evidence>
<proteinExistence type="predicted"/>
<evidence type="ECO:0000313" key="2">
    <source>
        <dbReference type="Proteomes" id="UP000184335"/>
    </source>
</evidence>
<dbReference type="STRING" id="1118202.SAMN05443429_11054"/>
<reference evidence="1 2" key="1">
    <citation type="submission" date="2016-11" db="EMBL/GenBank/DDBJ databases">
        <authorList>
            <person name="Jaros S."/>
            <person name="Januszkiewicz K."/>
            <person name="Wedrychowicz H."/>
        </authorList>
    </citation>
    <scope>NUCLEOTIDE SEQUENCE [LARGE SCALE GENOMIC DNA]</scope>
    <source>
        <strain evidence="1 2">DSM 25479</strain>
    </source>
</reference>
<protein>
    <submittedName>
        <fullName evidence="1">Uncharacterized protein</fullName>
    </submittedName>
</protein>
<dbReference type="Proteomes" id="UP000184335">
    <property type="component" value="Unassembled WGS sequence"/>
</dbReference>
<dbReference type="EMBL" id="FQYI01000010">
    <property type="protein sequence ID" value="SHJ14291.1"/>
    <property type="molecule type" value="Genomic_DNA"/>
</dbReference>
<dbReference type="RefSeq" id="WP_073180576.1">
    <property type="nucleotide sequence ID" value="NZ_FQYI01000010.1"/>
</dbReference>
<dbReference type="Pfam" id="PF18845">
    <property type="entry name" value="baeRF_family3"/>
    <property type="match status" value="1"/>
</dbReference>
<gene>
    <name evidence="1" type="ORF">SAMN05443429_11054</name>
</gene>
<sequence>MSIRSILEKIATEENNPCVTISLNTHRTHPDNQQDGIVLKNLISEAKERIHEEFSDREVSGVLEKLDALHDKIDINYLLDSLHIYISNDTEEIVKSTWPVAENSVYIDDHFALRPLVIEYNRARRYMVLQLAVDGAKLFLCENGNVVEEVDSEAFPYHENPHYVPKQRESDAEYGDNVMKEFYRDVDKALVNYINERDKNLKVVVITTEGNYSGLQEVATRPQIYIGYGHIDHGEQKPHQLAEQAWEIVKENMQHERTEAIEELQAAVSEGKVITDLLDIYLAAKDGNGELLMVHSDFTQPVKMTGEREFEIKEDSKEPGVIDDITSLIAWEVISKGGRVVSTSQDQLKSLGEIVLKTRW</sequence>
<keyword evidence="2" id="KW-1185">Reference proteome</keyword>
<accession>A0A1M6GWG7</accession>
<organism evidence="1 2">
    <name type="scientific">Cruoricaptor ignavus</name>
    <dbReference type="NCBI Taxonomy" id="1118202"/>
    <lineage>
        <taxon>Bacteria</taxon>
        <taxon>Pseudomonadati</taxon>
        <taxon>Bacteroidota</taxon>
        <taxon>Flavobacteriia</taxon>
        <taxon>Flavobacteriales</taxon>
        <taxon>Weeksellaceae</taxon>
        <taxon>Cruoricaptor</taxon>
    </lineage>
</organism>
<dbReference type="OrthoDB" id="4393931at2"/>
<dbReference type="AlphaFoldDB" id="A0A1M6GWG7"/>
<dbReference type="InterPro" id="IPR041289">
    <property type="entry name" value="Bact_RF_family3"/>
</dbReference>